<dbReference type="InParanoid" id="A0A067PSS0"/>
<dbReference type="Pfam" id="PF12937">
    <property type="entry name" value="F-box-like"/>
    <property type="match status" value="1"/>
</dbReference>
<feature type="domain" description="F-box" evidence="5">
    <location>
        <begin position="240"/>
        <end position="286"/>
    </location>
</feature>
<gene>
    <name evidence="6" type="ORF">JAAARDRAFT_194820</name>
</gene>
<dbReference type="Proteomes" id="UP000027265">
    <property type="component" value="Unassembled WGS sequence"/>
</dbReference>
<evidence type="ECO:0000313" key="6">
    <source>
        <dbReference type="EMBL" id="KDQ56875.1"/>
    </source>
</evidence>
<reference evidence="7" key="1">
    <citation type="journal article" date="2014" name="Proc. Natl. Acad. Sci. U.S.A.">
        <title>Extensive sampling of basidiomycete genomes demonstrates inadequacy of the white-rot/brown-rot paradigm for wood decay fungi.</title>
        <authorList>
            <person name="Riley R."/>
            <person name="Salamov A.A."/>
            <person name="Brown D.W."/>
            <person name="Nagy L.G."/>
            <person name="Floudas D."/>
            <person name="Held B.W."/>
            <person name="Levasseur A."/>
            <person name="Lombard V."/>
            <person name="Morin E."/>
            <person name="Otillar R."/>
            <person name="Lindquist E.A."/>
            <person name="Sun H."/>
            <person name="LaButti K.M."/>
            <person name="Schmutz J."/>
            <person name="Jabbour D."/>
            <person name="Luo H."/>
            <person name="Baker S.E."/>
            <person name="Pisabarro A.G."/>
            <person name="Walton J.D."/>
            <person name="Blanchette R.A."/>
            <person name="Henrissat B."/>
            <person name="Martin F."/>
            <person name="Cullen D."/>
            <person name="Hibbett D.S."/>
            <person name="Grigoriev I.V."/>
        </authorList>
    </citation>
    <scope>NUCLEOTIDE SEQUENCE [LARGE SCALE GENOMIC DNA]</scope>
    <source>
        <strain evidence="7">MUCL 33604</strain>
    </source>
</reference>
<dbReference type="EMBL" id="KL197721">
    <property type="protein sequence ID" value="KDQ56875.1"/>
    <property type="molecule type" value="Genomic_DNA"/>
</dbReference>
<dbReference type="InterPro" id="IPR050995">
    <property type="entry name" value="WD-F-box_domain-protein"/>
</dbReference>
<dbReference type="InterPro" id="IPR015943">
    <property type="entry name" value="WD40/YVTN_repeat-like_dom_sf"/>
</dbReference>
<dbReference type="PANTHER" id="PTHR14604:SF4">
    <property type="entry name" value="F-BOX DOMAIN-CONTAINING PROTEIN"/>
    <property type="match status" value="1"/>
</dbReference>
<evidence type="ECO:0000256" key="2">
    <source>
        <dbReference type="ARBA" id="ARBA00022737"/>
    </source>
</evidence>
<dbReference type="OrthoDB" id="19711at2759"/>
<dbReference type="PANTHER" id="PTHR14604">
    <property type="entry name" value="WD40 REPEAT PF20"/>
    <property type="match status" value="1"/>
</dbReference>
<dbReference type="SUPFAM" id="SSF50978">
    <property type="entry name" value="WD40 repeat-like"/>
    <property type="match status" value="1"/>
</dbReference>
<dbReference type="InterPro" id="IPR036322">
    <property type="entry name" value="WD40_repeat_dom_sf"/>
</dbReference>
<feature type="region of interest" description="Disordered" evidence="4">
    <location>
        <begin position="470"/>
        <end position="489"/>
    </location>
</feature>
<dbReference type="InterPro" id="IPR020472">
    <property type="entry name" value="WD40_PAC1"/>
</dbReference>
<dbReference type="PROSITE" id="PS50181">
    <property type="entry name" value="FBOX"/>
    <property type="match status" value="1"/>
</dbReference>
<dbReference type="SUPFAM" id="SSF81383">
    <property type="entry name" value="F-box domain"/>
    <property type="match status" value="1"/>
</dbReference>
<accession>A0A067PSS0</accession>
<feature type="repeat" description="WD" evidence="3">
    <location>
        <begin position="662"/>
        <end position="703"/>
    </location>
</feature>
<organism evidence="6 7">
    <name type="scientific">Jaapia argillacea MUCL 33604</name>
    <dbReference type="NCBI Taxonomy" id="933084"/>
    <lineage>
        <taxon>Eukaryota</taxon>
        <taxon>Fungi</taxon>
        <taxon>Dikarya</taxon>
        <taxon>Basidiomycota</taxon>
        <taxon>Agaricomycotina</taxon>
        <taxon>Agaricomycetes</taxon>
        <taxon>Agaricomycetidae</taxon>
        <taxon>Jaapiales</taxon>
        <taxon>Jaapiaceae</taxon>
        <taxon>Jaapia</taxon>
    </lineage>
</organism>
<dbReference type="InterPro" id="IPR019775">
    <property type="entry name" value="WD40_repeat_CS"/>
</dbReference>
<dbReference type="PRINTS" id="PR00320">
    <property type="entry name" value="GPROTEINBRPT"/>
</dbReference>
<name>A0A067PSS0_9AGAM</name>
<evidence type="ECO:0000256" key="1">
    <source>
        <dbReference type="ARBA" id="ARBA00022574"/>
    </source>
</evidence>
<evidence type="ECO:0000313" key="7">
    <source>
        <dbReference type="Proteomes" id="UP000027265"/>
    </source>
</evidence>
<feature type="compositionally biased region" description="Low complexity" evidence="4">
    <location>
        <begin position="470"/>
        <end position="484"/>
    </location>
</feature>
<feature type="compositionally biased region" description="Basic and acidic residues" evidence="4">
    <location>
        <begin position="45"/>
        <end position="54"/>
    </location>
</feature>
<dbReference type="SMART" id="SM00256">
    <property type="entry name" value="FBOX"/>
    <property type="match status" value="1"/>
</dbReference>
<dbReference type="Pfam" id="PF00400">
    <property type="entry name" value="WD40"/>
    <property type="match status" value="5"/>
</dbReference>
<dbReference type="InterPro" id="IPR001680">
    <property type="entry name" value="WD40_rpt"/>
</dbReference>
<feature type="repeat" description="WD" evidence="3">
    <location>
        <begin position="582"/>
        <end position="621"/>
    </location>
</feature>
<feature type="repeat" description="WD" evidence="3">
    <location>
        <begin position="542"/>
        <end position="572"/>
    </location>
</feature>
<keyword evidence="2" id="KW-0677">Repeat</keyword>
<feature type="region of interest" description="Disordered" evidence="4">
    <location>
        <begin position="1"/>
        <end position="88"/>
    </location>
</feature>
<protein>
    <recommendedName>
        <fullName evidence="5">F-box domain-containing protein</fullName>
    </recommendedName>
</protein>
<dbReference type="PROSITE" id="PS50294">
    <property type="entry name" value="WD_REPEATS_REGION"/>
    <property type="match status" value="3"/>
</dbReference>
<dbReference type="PROSITE" id="PS00678">
    <property type="entry name" value="WD_REPEATS_1"/>
    <property type="match status" value="2"/>
</dbReference>
<sequence length="746" mass="79999">MPSSSLSPSSSTPRTPIKPHISVPRSQSAPAIASTSTAHAQPHQPDLHQREGRPPRLPKLFGLTQVLGVPFPTGESSDGGGQASASPGDVVMVDGAFSSVPRQYTITRPSSPAPTMDFSMISPPSPILGPNGELDPFGVFAYAPHSPFSHRPRAYTTGSSPCGRNGVGLGGGTKGLLPRIWDALSSPGKKAKEKAKATANNATGFDCGHDEFGEIQPLDGEEGELIDEACFIDVRAVTGIDILSRLPPELSLHILLFLDLHSVLACLCVSRTWRGLASDNGVWKGLFGAREGWGVDLPKARAIALTEGRLTDKRGSSMSFVRNPSGATTKVWLDWRELFRNRLELENRWVGGEPWVTRISGHGDRFVAFFFFFVLSLYFTPPSSPSVYCLEFDSSRIITGSRDRSIKVWELKSGKLLATFRGHAGSVLCLKFDKDWDVEDVGFGVGVGSSVGGSGGSVVGLDGEVSGGSLREASGGSSGREVSGGSLGGGSALVKRESVGARGKKGFMVSGSSDCSVCVWDLFSGGGNGKGGEVRAEVRAVLRGHTGGVLDLRIDEKWIVSCSKDALIRVWNRDTLALHTTLRGHEGPVNAVGLQGGKVVSASGDGKMMLWDIGSGERLRIFEGHDRGLACIEFKDDIIVSGSNDCKIKIWSASTGQCLRTLDGHDSLVRALAFDPKSGRLVSASYDKTVKVWDWRSGRCVREYKRSHTSHIFDVKFDVCRIVSTSHDQKIVVLDFSQDLDTRLFV</sequence>
<dbReference type="Gene3D" id="1.20.1280.50">
    <property type="match status" value="1"/>
</dbReference>
<dbReference type="SMART" id="SM00320">
    <property type="entry name" value="WD40"/>
    <property type="match status" value="7"/>
</dbReference>
<dbReference type="InterPro" id="IPR036047">
    <property type="entry name" value="F-box-like_dom_sf"/>
</dbReference>
<evidence type="ECO:0000259" key="5">
    <source>
        <dbReference type="PROSITE" id="PS50181"/>
    </source>
</evidence>
<dbReference type="PROSITE" id="PS50082">
    <property type="entry name" value="WD_REPEATS_2"/>
    <property type="match status" value="5"/>
</dbReference>
<keyword evidence="1 3" id="KW-0853">WD repeat</keyword>
<feature type="compositionally biased region" description="Low complexity" evidence="4">
    <location>
        <begin position="1"/>
        <end position="15"/>
    </location>
</feature>
<dbReference type="HOGENOM" id="CLU_000288_103_6_1"/>
<feature type="repeat" description="WD" evidence="3">
    <location>
        <begin position="393"/>
        <end position="419"/>
    </location>
</feature>
<dbReference type="Gene3D" id="2.130.10.10">
    <property type="entry name" value="YVTN repeat-like/Quinoprotein amine dehydrogenase"/>
    <property type="match status" value="3"/>
</dbReference>
<dbReference type="AlphaFoldDB" id="A0A067PSS0"/>
<dbReference type="STRING" id="933084.A0A067PSS0"/>
<dbReference type="InterPro" id="IPR001810">
    <property type="entry name" value="F-box_dom"/>
</dbReference>
<feature type="repeat" description="WD" evidence="3">
    <location>
        <begin position="622"/>
        <end position="661"/>
    </location>
</feature>
<dbReference type="CDD" id="cd00200">
    <property type="entry name" value="WD40"/>
    <property type="match status" value="1"/>
</dbReference>
<evidence type="ECO:0000256" key="4">
    <source>
        <dbReference type="SAM" id="MobiDB-lite"/>
    </source>
</evidence>
<keyword evidence="7" id="KW-1185">Reference proteome</keyword>
<evidence type="ECO:0000256" key="3">
    <source>
        <dbReference type="PROSITE-ProRule" id="PRU00221"/>
    </source>
</evidence>
<proteinExistence type="predicted"/>
<feature type="compositionally biased region" description="Polar residues" evidence="4">
    <location>
        <begin position="24"/>
        <end position="39"/>
    </location>
</feature>